<dbReference type="InterPro" id="IPR050618">
    <property type="entry name" value="Ubq-SigPath_Reg"/>
</dbReference>
<gene>
    <name evidence="3" type="ORF">HYDPIDRAFT_90298</name>
</gene>
<dbReference type="Pfam" id="PF00622">
    <property type="entry name" value="SPRY"/>
    <property type="match status" value="1"/>
</dbReference>
<reference evidence="3 4" key="1">
    <citation type="submission" date="2014-04" db="EMBL/GenBank/DDBJ databases">
        <title>Evolutionary Origins and Diversification of the Mycorrhizal Mutualists.</title>
        <authorList>
            <consortium name="DOE Joint Genome Institute"/>
            <consortium name="Mycorrhizal Genomics Consortium"/>
            <person name="Kohler A."/>
            <person name="Kuo A."/>
            <person name="Nagy L.G."/>
            <person name="Floudas D."/>
            <person name="Copeland A."/>
            <person name="Barry K.W."/>
            <person name="Cichocki N."/>
            <person name="Veneault-Fourrey C."/>
            <person name="LaButti K."/>
            <person name="Lindquist E.A."/>
            <person name="Lipzen A."/>
            <person name="Lundell T."/>
            <person name="Morin E."/>
            <person name="Murat C."/>
            <person name="Riley R."/>
            <person name="Ohm R."/>
            <person name="Sun H."/>
            <person name="Tunlid A."/>
            <person name="Henrissat B."/>
            <person name="Grigoriev I.V."/>
            <person name="Hibbett D.S."/>
            <person name="Martin F."/>
        </authorList>
    </citation>
    <scope>NUCLEOTIDE SEQUENCE [LARGE SCALE GENOMIC DNA]</scope>
    <source>
        <strain evidence="3 4">MD-312</strain>
    </source>
</reference>
<feature type="compositionally biased region" description="Basic residues" evidence="1">
    <location>
        <begin position="1"/>
        <end position="10"/>
    </location>
</feature>
<dbReference type="InterPro" id="IPR043136">
    <property type="entry name" value="B30.2/SPRY_sf"/>
</dbReference>
<keyword evidence="4" id="KW-1185">Reference proteome</keyword>
<dbReference type="InterPro" id="IPR003877">
    <property type="entry name" value="SPRY_dom"/>
</dbReference>
<organism evidence="3 4">
    <name type="scientific">Hydnomerulius pinastri MD-312</name>
    <dbReference type="NCBI Taxonomy" id="994086"/>
    <lineage>
        <taxon>Eukaryota</taxon>
        <taxon>Fungi</taxon>
        <taxon>Dikarya</taxon>
        <taxon>Basidiomycota</taxon>
        <taxon>Agaricomycotina</taxon>
        <taxon>Agaricomycetes</taxon>
        <taxon>Agaricomycetidae</taxon>
        <taxon>Boletales</taxon>
        <taxon>Boletales incertae sedis</taxon>
        <taxon>Leucogyrophana</taxon>
    </lineage>
</organism>
<sequence>MSWFRGRSRRPSPPPPQWTSAPESSHTYGLLNEAPAEDCERAEKFCQVNTPETARLLPSSDIDRIATEKCAAWGLELLHTDDSYRETFKGEIHNQTKSRGTGVATKVVSYATCKDCCLFSNLPLMASLYYRPQDGGVYFELTIQEMQGIIAIGTTCRPYPHYRLPGWHRLSAALHLDDMCKFYENPDGGQDSGFCGGRSPGIGDTIGCGYEFTAGGTMFFTFNGERLVPDAFKGLYLRDGHDVYAAIGIDGENEFTVNFGGDFFMWQPANEWSWRLNRHVGQLSAPPAPIFEELPAYTLRPSQS</sequence>
<protein>
    <recommendedName>
        <fullName evidence="2">SPRY domain-containing protein</fullName>
    </recommendedName>
</protein>
<dbReference type="Gene3D" id="2.60.120.920">
    <property type="match status" value="1"/>
</dbReference>
<evidence type="ECO:0000313" key="3">
    <source>
        <dbReference type="EMBL" id="KIJ64571.1"/>
    </source>
</evidence>
<dbReference type="InterPro" id="IPR013320">
    <property type="entry name" value="ConA-like_dom_sf"/>
</dbReference>
<proteinExistence type="predicted"/>
<dbReference type="EMBL" id="KN839846">
    <property type="protein sequence ID" value="KIJ64571.1"/>
    <property type="molecule type" value="Genomic_DNA"/>
</dbReference>
<dbReference type="AlphaFoldDB" id="A0A0C9WF84"/>
<dbReference type="OrthoDB" id="258495at2759"/>
<feature type="domain" description="SPRY" evidence="2">
    <location>
        <begin position="134"/>
        <end position="263"/>
    </location>
</feature>
<dbReference type="PANTHER" id="PTHR12864">
    <property type="entry name" value="RAN BINDING PROTEIN 9-RELATED"/>
    <property type="match status" value="1"/>
</dbReference>
<dbReference type="SUPFAM" id="SSF49899">
    <property type="entry name" value="Concanavalin A-like lectins/glucanases"/>
    <property type="match status" value="1"/>
</dbReference>
<dbReference type="Proteomes" id="UP000053820">
    <property type="component" value="Unassembled WGS sequence"/>
</dbReference>
<accession>A0A0C9WF84</accession>
<feature type="region of interest" description="Disordered" evidence="1">
    <location>
        <begin position="1"/>
        <end position="26"/>
    </location>
</feature>
<name>A0A0C9WF84_9AGAM</name>
<evidence type="ECO:0000256" key="1">
    <source>
        <dbReference type="SAM" id="MobiDB-lite"/>
    </source>
</evidence>
<evidence type="ECO:0000259" key="2">
    <source>
        <dbReference type="SMART" id="SM00449"/>
    </source>
</evidence>
<dbReference type="SMART" id="SM00449">
    <property type="entry name" value="SPRY"/>
    <property type="match status" value="1"/>
</dbReference>
<evidence type="ECO:0000313" key="4">
    <source>
        <dbReference type="Proteomes" id="UP000053820"/>
    </source>
</evidence>
<dbReference type="HOGENOM" id="CLU_086076_0_0_1"/>